<dbReference type="Pfam" id="PF25944">
    <property type="entry name" value="Beta-barrel_RND"/>
    <property type="match status" value="1"/>
</dbReference>
<sequence>MHHTTRTRLMAATLLLVAGLTASACSKKQAPAPQGGPPEVGVVTIQPKNVTLTTELSGRTAPYLIAEVRPQVGGIIKKRLFTEGSDVQAGQVLYQIDPATYEAALASARATQGRAEATLTSARLKAERYQELVKIKAVSQQDNDDAQAALKQAEAELAAAKAAVETARINLAYTKVTAPISGRIGRSTMTEGALVTASQQTALATIQQLGTIYVDVTQSSAELLALKRNLASGLLRKGGADQTKVKLILEDGSTYGLPGSLKFSEVTVDQSTGSVTLRAVFPNPKQQLLPGMFVRAVLEEGVSEQAILVPQRGVTRTPKGEALVMVVGAEEKVEPRPIKVLRTVGDAWLATEGLKAGDRVIVEGIQRTRPGTPVKALPFGSKPEGPAPAQQQPAAPAKK</sequence>
<dbReference type="InterPro" id="IPR058626">
    <property type="entry name" value="MdtA-like_b-barrel"/>
</dbReference>
<dbReference type="SUPFAM" id="SSF111369">
    <property type="entry name" value="HlyD-like secretion proteins"/>
    <property type="match status" value="1"/>
</dbReference>
<reference evidence="10 11" key="1">
    <citation type="submission" date="2022-03" db="EMBL/GenBank/DDBJ databases">
        <authorList>
            <person name="Koch H."/>
        </authorList>
    </citation>
    <scope>NUCLEOTIDE SEQUENCE [LARGE SCALE GENOMIC DNA]</scope>
    <source>
        <strain evidence="10 11">G1</strain>
    </source>
</reference>
<dbReference type="Proteomes" id="UP001295463">
    <property type="component" value="Chromosome"/>
</dbReference>
<dbReference type="PANTHER" id="PTHR30158:SF3">
    <property type="entry name" value="MULTIDRUG EFFLUX PUMP SUBUNIT ACRA-RELATED"/>
    <property type="match status" value="1"/>
</dbReference>
<name>A0ABM9D9I1_9BACT</name>
<dbReference type="Gene3D" id="2.40.420.20">
    <property type="match status" value="1"/>
</dbReference>
<dbReference type="InterPro" id="IPR058624">
    <property type="entry name" value="MdtA-like_HH"/>
</dbReference>
<keyword evidence="10" id="KW-0449">Lipoprotein</keyword>
<feature type="domain" description="Multidrug resistance protein MdtA-like beta-barrel" evidence="8">
    <location>
        <begin position="211"/>
        <end position="301"/>
    </location>
</feature>
<organism evidence="10 11">
    <name type="scientific">Trichlorobacter ammonificans</name>
    <dbReference type="NCBI Taxonomy" id="2916410"/>
    <lineage>
        <taxon>Bacteria</taxon>
        <taxon>Pseudomonadati</taxon>
        <taxon>Thermodesulfobacteriota</taxon>
        <taxon>Desulfuromonadia</taxon>
        <taxon>Geobacterales</taxon>
        <taxon>Geobacteraceae</taxon>
        <taxon>Trichlorobacter</taxon>
    </lineage>
</organism>
<comment type="similarity">
    <text evidence="2">Belongs to the membrane fusion protein (MFP) (TC 8.A.1) family.</text>
</comment>
<evidence type="ECO:0000313" key="11">
    <source>
        <dbReference type="Proteomes" id="UP001295463"/>
    </source>
</evidence>
<feature type="domain" description="Multidrug resistance protein MdtA-like alpha-helical hairpin" evidence="6">
    <location>
        <begin position="105"/>
        <end position="174"/>
    </location>
</feature>
<protein>
    <submittedName>
        <fullName evidence="10">Multidrug efflux pump membrane fusion lipoprotein AcrA</fullName>
    </submittedName>
</protein>
<feature type="compositionally biased region" description="Low complexity" evidence="4">
    <location>
        <begin position="387"/>
        <end position="399"/>
    </location>
</feature>
<comment type="subcellular location">
    <subcellularLocation>
        <location evidence="1">Cell envelope</location>
    </subcellularLocation>
</comment>
<dbReference type="InterPro" id="IPR006143">
    <property type="entry name" value="RND_pump_MFP"/>
</dbReference>
<evidence type="ECO:0000313" key="10">
    <source>
        <dbReference type="EMBL" id="CAH2031892.1"/>
    </source>
</evidence>
<feature type="signal peptide" evidence="5">
    <location>
        <begin position="1"/>
        <end position="24"/>
    </location>
</feature>
<evidence type="ECO:0000259" key="8">
    <source>
        <dbReference type="Pfam" id="PF25944"/>
    </source>
</evidence>
<feature type="domain" description="Multidrug resistance protein MdtA-like C-terminal permuted SH3" evidence="9">
    <location>
        <begin position="305"/>
        <end position="367"/>
    </location>
</feature>
<accession>A0ABM9D9I1</accession>
<evidence type="ECO:0000256" key="5">
    <source>
        <dbReference type="SAM" id="SignalP"/>
    </source>
</evidence>
<keyword evidence="5" id="KW-0732">Signal</keyword>
<evidence type="ECO:0000259" key="9">
    <source>
        <dbReference type="Pfam" id="PF25967"/>
    </source>
</evidence>
<keyword evidence="11" id="KW-1185">Reference proteome</keyword>
<dbReference type="Gene3D" id="2.40.30.170">
    <property type="match status" value="1"/>
</dbReference>
<dbReference type="Pfam" id="PF25876">
    <property type="entry name" value="HH_MFP_RND"/>
    <property type="match status" value="1"/>
</dbReference>
<dbReference type="PROSITE" id="PS51257">
    <property type="entry name" value="PROKAR_LIPOPROTEIN"/>
    <property type="match status" value="1"/>
</dbReference>
<feature type="coiled-coil region" evidence="3">
    <location>
        <begin position="136"/>
        <end position="170"/>
    </location>
</feature>
<dbReference type="InterPro" id="IPR058627">
    <property type="entry name" value="MdtA-like_C"/>
</dbReference>
<dbReference type="InterPro" id="IPR058625">
    <property type="entry name" value="MdtA-like_BSH"/>
</dbReference>
<feature type="domain" description="Multidrug resistance protein MdtA-like barrel-sandwich hybrid" evidence="7">
    <location>
        <begin position="65"/>
        <end position="207"/>
    </location>
</feature>
<dbReference type="NCBIfam" id="TIGR01730">
    <property type="entry name" value="RND_mfp"/>
    <property type="match status" value="1"/>
</dbReference>
<proteinExistence type="inferred from homology"/>
<evidence type="ECO:0000256" key="4">
    <source>
        <dbReference type="SAM" id="MobiDB-lite"/>
    </source>
</evidence>
<gene>
    <name evidence="10" type="primary">acrA</name>
    <name evidence="10" type="ORF">GEAMG1_2057</name>
</gene>
<dbReference type="EMBL" id="OW150024">
    <property type="protein sequence ID" value="CAH2031892.1"/>
    <property type="molecule type" value="Genomic_DNA"/>
</dbReference>
<dbReference type="PANTHER" id="PTHR30158">
    <property type="entry name" value="ACRA/E-RELATED COMPONENT OF DRUG EFFLUX TRANSPORTER"/>
    <property type="match status" value="1"/>
</dbReference>
<dbReference type="RefSeq" id="WP_305732680.1">
    <property type="nucleotide sequence ID" value="NZ_OW150024.1"/>
</dbReference>
<evidence type="ECO:0000256" key="1">
    <source>
        <dbReference type="ARBA" id="ARBA00004196"/>
    </source>
</evidence>
<feature type="region of interest" description="Disordered" evidence="4">
    <location>
        <begin position="370"/>
        <end position="399"/>
    </location>
</feature>
<dbReference type="Pfam" id="PF25967">
    <property type="entry name" value="RND-MFP_C"/>
    <property type="match status" value="1"/>
</dbReference>
<evidence type="ECO:0000259" key="6">
    <source>
        <dbReference type="Pfam" id="PF25876"/>
    </source>
</evidence>
<dbReference type="Pfam" id="PF25917">
    <property type="entry name" value="BSH_RND"/>
    <property type="match status" value="1"/>
</dbReference>
<evidence type="ECO:0000256" key="3">
    <source>
        <dbReference type="SAM" id="Coils"/>
    </source>
</evidence>
<feature type="chain" id="PRO_5046215678" evidence="5">
    <location>
        <begin position="25"/>
        <end position="399"/>
    </location>
</feature>
<evidence type="ECO:0000256" key="2">
    <source>
        <dbReference type="ARBA" id="ARBA00009477"/>
    </source>
</evidence>
<dbReference type="Gene3D" id="1.10.287.470">
    <property type="entry name" value="Helix hairpin bin"/>
    <property type="match status" value="1"/>
</dbReference>
<keyword evidence="3" id="KW-0175">Coiled coil</keyword>
<evidence type="ECO:0000259" key="7">
    <source>
        <dbReference type="Pfam" id="PF25917"/>
    </source>
</evidence>
<dbReference type="Gene3D" id="2.40.50.100">
    <property type="match status" value="1"/>
</dbReference>